<dbReference type="EMBL" id="CH476738">
    <property type="protein sequence ID" value="EIE85100.1"/>
    <property type="molecule type" value="Genomic_DNA"/>
</dbReference>
<dbReference type="InParanoid" id="I1C9H0"/>
<dbReference type="GeneID" id="93616776"/>
<evidence type="ECO:0000313" key="2">
    <source>
        <dbReference type="Proteomes" id="UP000009138"/>
    </source>
</evidence>
<dbReference type="AlphaFoldDB" id="I1C9H0"/>
<protein>
    <submittedName>
        <fullName evidence="1">Uncharacterized protein</fullName>
    </submittedName>
</protein>
<keyword evidence="2" id="KW-1185">Reference proteome</keyword>
<accession>I1C9H0</accession>
<evidence type="ECO:0000313" key="1">
    <source>
        <dbReference type="EMBL" id="EIE85100.1"/>
    </source>
</evidence>
<organism evidence="1 2">
    <name type="scientific">Rhizopus delemar (strain RA 99-880 / ATCC MYA-4621 / FGSC 9543 / NRRL 43880)</name>
    <name type="common">Mucormycosis agent</name>
    <name type="synonym">Rhizopus arrhizus var. delemar</name>
    <dbReference type="NCBI Taxonomy" id="246409"/>
    <lineage>
        <taxon>Eukaryota</taxon>
        <taxon>Fungi</taxon>
        <taxon>Fungi incertae sedis</taxon>
        <taxon>Mucoromycota</taxon>
        <taxon>Mucoromycotina</taxon>
        <taxon>Mucoromycetes</taxon>
        <taxon>Mucorales</taxon>
        <taxon>Mucorineae</taxon>
        <taxon>Rhizopodaceae</taxon>
        <taxon>Rhizopus</taxon>
    </lineage>
</organism>
<reference evidence="1 2" key="1">
    <citation type="journal article" date="2009" name="PLoS Genet.">
        <title>Genomic analysis of the basal lineage fungus Rhizopus oryzae reveals a whole-genome duplication.</title>
        <authorList>
            <person name="Ma L.-J."/>
            <person name="Ibrahim A.S."/>
            <person name="Skory C."/>
            <person name="Grabherr M.G."/>
            <person name="Burger G."/>
            <person name="Butler M."/>
            <person name="Elias M."/>
            <person name="Idnurm A."/>
            <person name="Lang B.F."/>
            <person name="Sone T."/>
            <person name="Abe A."/>
            <person name="Calvo S.E."/>
            <person name="Corrochano L.M."/>
            <person name="Engels R."/>
            <person name="Fu J."/>
            <person name="Hansberg W."/>
            <person name="Kim J.-M."/>
            <person name="Kodira C.D."/>
            <person name="Koehrsen M.J."/>
            <person name="Liu B."/>
            <person name="Miranda-Saavedra D."/>
            <person name="O'Leary S."/>
            <person name="Ortiz-Castellanos L."/>
            <person name="Poulter R."/>
            <person name="Rodriguez-Romero J."/>
            <person name="Ruiz-Herrera J."/>
            <person name="Shen Y.-Q."/>
            <person name="Zeng Q."/>
            <person name="Galagan J."/>
            <person name="Birren B.W."/>
            <person name="Cuomo C.A."/>
            <person name="Wickes B.L."/>
        </authorList>
    </citation>
    <scope>NUCLEOTIDE SEQUENCE [LARGE SCALE GENOMIC DNA]</scope>
    <source>
        <strain evidence="2">RA 99-880 / ATCC MYA-4621 / FGSC 9543 / NRRL 43880</strain>
    </source>
</reference>
<sequence>MNTKRKTNDGSEEIAKTKKPYQSEFVGNTELHFGEMEQVP</sequence>
<dbReference type="VEuPathDB" id="FungiDB:RO3G_09810"/>
<dbReference type="RefSeq" id="XP_067520496.1">
    <property type="nucleotide sequence ID" value="XM_067664395.1"/>
</dbReference>
<dbReference type="Proteomes" id="UP000009138">
    <property type="component" value="Unassembled WGS sequence"/>
</dbReference>
<proteinExistence type="predicted"/>
<gene>
    <name evidence="1" type="ORF">RO3G_09810</name>
</gene>
<name>I1C9H0_RHIO9</name>